<dbReference type="Gene3D" id="2.60.40.420">
    <property type="entry name" value="Cupredoxins - blue copper proteins"/>
    <property type="match status" value="1"/>
</dbReference>
<dbReference type="PROSITE" id="PS51318">
    <property type="entry name" value="TAT"/>
    <property type="match status" value="1"/>
</dbReference>
<feature type="domain" description="Plastocyanin-like" evidence="2">
    <location>
        <begin position="261"/>
        <end position="368"/>
    </location>
</feature>
<evidence type="ECO:0000256" key="1">
    <source>
        <dbReference type="SAM" id="MobiDB-lite"/>
    </source>
</evidence>
<dbReference type="CDD" id="cd04202">
    <property type="entry name" value="CuRO_D2_2dMcoN_like"/>
    <property type="match status" value="1"/>
</dbReference>
<feature type="compositionally biased region" description="Basic and acidic residues" evidence="1">
    <location>
        <begin position="37"/>
        <end position="47"/>
    </location>
</feature>
<dbReference type="InterPro" id="IPR011707">
    <property type="entry name" value="Cu-oxidase-like_N"/>
</dbReference>
<dbReference type="InterPro" id="IPR011706">
    <property type="entry name" value="Cu-oxidase_C"/>
</dbReference>
<dbReference type="Pfam" id="PF07731">
    <property type="entry name" value="Cu-oxidase_2"/>
    <property type="match status" value="1"/>
</dbReference>
<dbReference type="GO" id="GO:0005507">
    <property type="term" value="F:copper ion binding"/>
    <property type="evidence" value="ECO:0007669"/>
    <property type="project" value="InterPro"/>
</dbReference>
<dbReference type="PANTHER" id="PTHR11709">
    <property type="entry name" value="MULTI-COPPER OXIDASE"/>
    <property type="match status" value="1"/>
</dbReference>
<dbReference type="InterPro" id="IPR006311">
    <property type="entry name" value="TAT_signal"/>
</dbReference>
<reference evidence="4 5" key="1">
    <citation type="submission" date="2023-01" db="EMBL/GenBank/DDBJ databases">
        <title>Cultivation and genomic characterization of new, ubiquitous marine nitrite-oxidizing bacteria from the Nitrospirales.</title>
        <authorList>
            <person name="Mueller A.J."/>
            <person name="Daebeler A."/>
            <person name="Herbold C.W."/>
            <person name="Kirkegaard R.H."/>
            <person name="Daims H."/>
        </authorList>
    </citation>
    <scope>NUCLEOTIDE SEQUENCE [LARGE SCALE GENOMIC DNA]</scope>
    <source>
        <strain evidence="4 5">DK</strain>
    </source>
</reference>
<feature type="domain" description="Plastocyanin-like" evidence="3">
    <location>
        <begin position="122"/>
        <end position="227"/>
    </location>
</feature>
<feature type="region of interest" description="Disordered" evidence="1">
    <location>
        <begin position="18"/>
        <end position="81"/>
    </location>
</feature>
<name>A0AA96GT90_9BACT</name>
<dbReference type="Proteomes" id="UP001302494">
    <property type="component" value="Chromosome"/>
</dbReference>
<dbReference type="KEGG" id="nneo:PQG83_07805"/>
<protein>
    <submittedName>
        <fullName evidence="4">Copper oxidase</fullName>
    </submittedName>
</protein>
<dbReference type="CDD" id="cd13860">
    <property type="entry name" value="CuRO_1_2dMco_1"/>
    <property type="match status" value="1"/>
</dbReference>
<dbReference type="AlphaFoldDB" id="A0AA96GT90"/>
<dbReference type="InterPro" id="IPR045087">
    <property type="entry name" value="Cu-oxidase_fam"/>
</dbReference>
<dbReference type="RefSeq" id="WP_312748336.1">
    <property type="nucleotide sequence ID" value="NZ_CP116968.1"/>
</dbReference>
<dbReference type="SUPFAM" id="SSF49503">
    <property type="entry name" value="Cupredoxins"/>
    <property type="match status" value="2"/>
</dbReference>
<organism evidence="4 5">
    <name type="scientific">Candidatus Nitrospira neomarina</name>
    <dbReference type="NCBI Taxonomy" id="3020899"/>
    <lineage>
        <taxon>Bacteria</taxon>
        <taxon>Pseudomonadati</taxon>
        <taxon>Nitrospirota</taxon>
        <taxon>Nitrospiria</taxon>
        <taxon>Nitrospirales</taxon>
        <taxon>Nitrospiraceae</taxon>
        <taxon>Nitrospira</taxon>
    </lineage>
</organism>
<dbReference type="Pfam" id="PF07732">
    <property type="entry name" value="Cu-oxidase_3"/>
    <property type="match status" value="1"/>
</dbReference>
<accession>A0AA96GT90</accession>
<sequence>MNEGITRRQVLLTGAAAAAGSLSTRASRSEQTQASESSDRPPQDAEKSSNNPNAKFSRYSRYHPSFGGPPDSDEYLGKLVPGFRPSGREPVPFVAPDLEKLSWKMVNGVKEFELRCTPVKQEFLPGKYMNVWGYNDSMPGPTMEAVQGDRVRIIVHNELPEPTSVHWHGLELPVEFDGVPGVTQHLIPPGGTYVYEYDLHQTGTFFYHSHVAMQEAFGMVGFFIIHPHVAYDPPVDRDFGLIFQNFFISPNTSTPDSMREFGWNWQTINGRSGPFTTPLVCKHGERVRIRIMDFSPMQHHPIHIHGHTFWLTGTEGGRIPSSAWIPRNTTLIGVAMAHDFEFVAFNPGDWTFHCHMVHHMMNHMVRQVGPRIREEENVSTYLNALPNRPPADPAFANPAFGVPGYPQKMQSQEMSDEAMQKINGRRETRGMRKKWHEGIKGLMTVMRVLPEEFYDLVMHSDEHIPPGAIFEAIAKGKYRTHRS</sequence>
<gene>
    <name evidence="4" type="ORF">PQG83_07805</name>
</gene>
<keyword evidence="5" id="KW-1185">Reference proteome</keyword>
<dbReference type="GO" id="GO:0016491">
    <property type="term" value="F:oxidoreductase activity"/>
    <property type="evidence" value="ECO:0007669"/>
    <property type="project" value="UniProtKB-KW"/>
</dbReference>
<evidence type="ECO:0000313" key="4">
    <source>
        <dbReference type="EMBL" id="WNM63649.1"/>
    </source>
</evidence>
<evidence type="ECO:0000259" key="3">
    <source>
        <dbReference type="Pfam" id="PF07732"/>
    </source>
</evidence>
<proteinExistence type="predicted"/>
<dbReference type="EMBL" id="CP116968">
    <property type="protein sequence ID" value="WNM63649.1"/>
    <property type="molecule type" value="Genomic_DNA"/>
</dbReference>
<dbReference type="InterPro" id="IPR008972">
    <property type="entry name" value="Cupredoxin"/>
</dbReference>
<evidence type="ECO:0000313" key="5">
    <source>
        <dbReference type="Proteomes" id="UP001302494"/>
    </source>
</evidence>
<evidence type="ECO:0000259" key="2">
    <source>
        <dbReference type="Pfam" id="PF07731"/>
    </source>
</evidence>